<evidence type="ECO:0000313" key="4">
    <source>
        <dbReference type="Proteomes" id="UP001185254"/>
    </source>
</evidence>
<dbReference type="PANTHER" id="PTHR48081:SF8">
    <property type="entry name" value="ALPHA_BETA HYDROLASE FOLD-3 DOMAIN-CONTAINING PROTEIN-RELATED"/>
    <property type="match status" value="1"/>
</dbReference>
<dbReference type="SUPFAM" id="SSF53474">
    <property type="entry name" value="alpha/beta-Hydrolases"/>
    <property type="match status" value="1"/>
</dbReference>
<name>A0ABU1KZ38_9BURK</name>
<gene>
    <name evidence="3" type="ORF">J2776_002867</name>
</gene>
<organism evidence="3 4">
    <name type="scientific">Paraburkholderia caledonica</name>
    <dbReference type="NCBI Taxonomy" id="134536"/>
    <lineage>
        <taxon>Bacteria</taxon>
        <taxon>Pseudomonadati</taxon>
        <taxon>Pseudomonadota</taxon>
        <taxon>Betaproteobacteria</taxon>
        <taxon>Burkholderiales</taxon>
        <taxon>Burkholderiaceae</taxon>
        <taxon>Paraburkholderia</taxon>
    </lineage>
</organism>
<dbReference type="PANTHER" id="PTHR48081">
    <property type="entry name" value="AB HYDROLASE SUPERFAMILY PROTEIN C4A8.06C"/>
    <property type="match status" value="1"/>
</dbReference>
<dbReference type="Proteomes" id="UP001185254">
    <property type="component" value="Unassembled WGS sequence"/>
</dbReference>
<evidence type="ECO:0000313" key="3">
    <source>
        <dbReference type="EMBL" id="MDR6376167.1"/>
    </source>
</evidence>
<keyword evidence="4" id="KW-1185">Reference proteome</keyword>
<dbReference type="Pfam" id="PF07859">
    <property type="entry name" value="Abhydrolase_3"/>
    <property type="match status" value="1"/>
</dbReference>
<dbReference type="InterPro" id="IPR013094">
    <property type="entry name" value="AB_hydrolase_3"/>
</dbReference>
<feature type="domain" description="Alpha/beta hydrolase fold-3" evidence="2">
    <location>
        <begin position="43"/>
        <end position="247"/>
    </location>
</feature>
<protein>
    <submittedName>
        <fullName evidence="3">Acetyl esterase/lipase</fullName>
    </submittedName>
</protein>
<accession>A0ABU1KZ38</accession>
<proteinExistence type="predicted"/>
<evidence type="ECO:0000256" key="1">
    <source>
        <dbReference type="ARBA" id="ARBA00022801"/>
    </source>
</evidence>
<keyword evidence="1" id="KW-0378">Hydrolase</keyword>
<reference evidence="3 4" key="1">
    <citation type="submission" date="2023-07" db="EMBL/GenBank/DDBJ databases">
        <title>Sorghum-associated microbial communities from plants grown in Nebraska, USA.</title>
        <authorList>
            <person name="Schachtman D."/>
        </authorList>
    </citation>
    <scope>NUCLEOTIDE SEQUENCE [LARGE SCALE GENOMIC DNA]</scope>
    <source>
        <strain evidence="3 4">DS1039</strain>
    </source>
</reference>
<evidence type="ECO:0000259" key="2">
    <source>
        <dbReference type="Pfam" id="PF07859"/>
    </source>
</evidence>
<dbReference type="InterPro" id="IPR029058">
    <property type="entry name" value="AB_hydrolase_fold"/>
</dbReference>
<dbReference type="Gene3D" id="3.40.50.1820">
    <property type="entry name" value="alpha/beta hydrolase"/>
    <property type="match status" value="1"/>
</dbReference>
<comment type="caution">
    <text evidence="3">The sequence shown here is derived from an EMBL/GenBank/DDBJ whole genome shotgun (WGS) entry which is preliminary data.</text>
</comment>
<sequence length="278" mass="29862">MTTKKGESALSVEDIPIPGYAKSVTLRSYRPASDKSVAALPIVLYFHGGSFVSGGLEEAAVPAATLASRAHAWVLSVDYSLAPDFPFPAALEDGYLAVQWAFENARAVGADPKRIGVVGHDAGGNLATCLSAVVRDRKEFELCAQVMVAPMLDPSMTRVGDDSNVTRIDNVTRRCALGYRAYLKHVSQRMHPYAAPIESRRLQDLPPALIASAGDDVLHVEAERYSFELISAGVPTEVTRYKNVSHNDLATHPQVLTDVATFLGKRLGATDGKSLARA</sequence>
<dbReference type="InterPro" id="IPR050300">
    <property type="entry name" value="GDXG_lipolytic_enzyme"/>
</dbReference>
<dbReference type="EMBL" id="JAVDQN010000002">
    <property type="protein sequence ID" value="MDR6376167.1"/>
    <property type="molecule type" value="Genomic_DNA"/>
</dbReference>